<protein>
    <submittedName>
        <fullName evidence="1">Uncharacterized protein</fullName>
    </submittedName>
</protein>
<gene>
    <name evidence="1" type="ORF">BFJ65_g7031</name>
</gene>
<proteinExistence type="predicted"/>
<name>A0A3L6NQ40_FUSOX</name>
<dbReference type="AlphaFoldDB" id="A0A3L6NQ40"/>
<comment type="caution">
    <text evidence="1">The sequence shown here is derived from an EMBL/GenBank/DDBJ whole genome shotgun (WGS) entry which is preliminary data.</text>
</comment>
<reference evidence="1 2" key="1">
    <citation type="journal article" date="2018" name="Sci. Rep.">
        <title>Characterisation of pathogen-specific regions and novel effector candidates in Fusarium oxysporum f. sp. cepae.</title>
        <authorList>
            <person name="Armitage A.D."/>
            <person name="Taylor A."/>
            <person name="Sobczyk M.K."/>
            <person name="Baxter L."/>
            <person name="Greenfield B.P."/>
            <person name="Bates H.J."/>
            <person name="Wilson F."/>
            <person name="Jackson A.C."/>
            <person name="Ott S."/>
            <person name="Harrison R.J."/>
            <person name="Clarkson J.P."/>
        </authorList>
    </citation>
    <scope>NUCLEOTIDE SEQUENCE [LARGE SCALE GENOMIC DNA]</scope>
    <source>
        <strain evidence="1 2">FoC_Fus2</strain>
    </source>
</reference>
<dbReference type="PROSITE" id="PS51257">
    <property type="entry name" value="PROKAR_LIPOPROTEIN"/>
    <property type="match status" value="1"/>
</dbReference>
<organism evidence="1 2">
    <name type="scientific">Fusarium oxysporum f. sp. cepae</name>
    <dbReference type="NCBI Taxonomy" id="396571"/>
    <lineage>
        <taxon>Eukaryota</taxon>
        <taxon>Fungi</taxon>
        <taxon>Dikarya</taxon>
        <taxon>Ascomycota</taxon>
        <taxon>Pezizomycotina</taxon>
        <taxon>Sordariomycetes</taxon>
        <taxon>Hypocreomycetidae</taxon>
        <taxon>Hypocreales</taxon>
        <taxon>Nectriaceae</taxon>
        <taxon>Fusarium</taxon>
        <taxon>Fusarium oxysporum species complex</taxon>
    </lineage>
</organism>
<accession>A0A3L6NQ40</accession>
<dbReference type="Proteomes" id="UP000270866">
    <property type="component" value="Chromosome 7"/>
</dbReference>
<evidence type="ECO:0000313" key="1">
    <source>
        <dbReference type="EMBL" id="RKK20331.1"/>
    </source>
</evidence>
<sequence length="45" mass="4673">MTIRLSAGSTCSLTISCLKIGGYEALCSAYGASTPLGKCDPVYRN</sequence>
<evidence type="ECO:0000313" key="2">
    <source>
        <dbReference type="Proteomes" id="UP000270866"/>
    </source>
</evidence>
<dbReference type="EMBL" id="MRCU01000004">
    <property type="protein sequence ID" value="RKK20331.1"/>
    <property type="molecule type" value="Genomic_DNA"/>
</dbReference>